<feature type="signal peptide" evidence="2">
    <location>
        <begin position="1"/>
        <end position="22"/>
    </location>
</feature>
<organism evidence="3 4">
    <name type="scientific">Taxus chinensis</name>
    <name type="common">Chinese yew</name>
    <name type="synonym">Taxus wallichiana var. chinensis</name>
    <dbReference type="NCBI Taxonomy" id="29808"/>
    <lineage>
        <taxon>Eukaryota</taxon>
        <taxon>Viridiplantae</taxon>
        <taxon>Streptophyta</taxon>
        <taxon>Embryophyta</taxon>
        <taxon>Tracheophyta</taxon>
        <taxon>Spermatophyta</taxon>
        <taxon>Pinopsida</taxon>
        <taxon>Pinidae</taxon>
        <taxon>Conifers II</taxon>
        <taxon>Cupressales</taxon>
        <taxon>Taxaceae</taxon>
        <taxon>Taxus</taxon>
    </lineage>
</organism>
<protein>
    <submittedName>
        <fullName evidence="3">Uncharacterized protein</fullName>
    </submittedName>
</protein>
<dbReference type="InterPro" id="IPR003854">
    <property type="entry name" value="GASA"/>
</dbReference>
<evidence type="ECO:0000256" key="2">
    <source>
        <dbReference type="SAM" id="SignalP"/>
    </source>
</evidence>
<comment type="similarity">
    <text evidence="1">Belongs to the GASA family.</text>
</comment>
<name>A0AA38GSF2_TAXCH</name>
<dbReference type="EMBL" id="JAHRHJ020000001">
    <property type="protein sequence ID" value="KAH9328257.1"/>
    <property type="molecule type" value="Genomic_DNA"/>
</dbReference>
<feature type="non-terminal residue" evidence="3">
    <location>
        <position position="85"/>
    </location>
</feature>
<gene>
    <name evidence="3" type="ORF">KI387_000365</name>
</gene>
<keyword evidence="4" id="KW-1185">Reference proteome</keyword>
<evidence type="ECO:0000313" key="4">
    <source>
        <dbReference type="Proteomes" id="UP000824469"/>
    </source>
</evidence>
<dbReference type="AlphaFoldDB" id="A0AA38GSF2"/>
<evidence type="ECO:0000256" key="1">
    <source>
        <dbReference type="ARBA" id="ARBA00010582"/>
    </source>
</evidence>
<comment type="caution">
    <text evidence="3">The sequence shown here is derived from an EMBL/GenBank/DDBJ whole genome shotgun (WGS) entry which is preliminary data.</text>
</comment>
<reference evidence="3 4" key="1">
    <citation type="journal article" date="2021" name="Nat. Plants">
        <title>The Taxus genome provides insights into paclitaxel biosynthesis.</title>
        <authorList>
            <person name="Xiong X."/>
            <person name="Gou J."/>
            <person name="Liao Q."/>
            <person name="Li Y."/>
            <person name="Zhou Q."/>
            <person name="Bi G."/>
            <person name="Li C."/>
            <person name="Du R."/>
            <person name="Wang X."/>
            <person name="Sun T."/>
            <person name="Guo L."/>
            <person name="Liang H."/>
            <person name="Lu P."/>
            <person name="Wu Y."/>
            <person name="Zhang Z."/>
            <person name="Ro D.K."/>
            <person name="Shang Y."/>
            <person name="Huang S."/>
            <person name="Yan J."/>
        </authorList>
    </citation>
    <scope>NUCLEOTIDE SEQUENCE [LARGE SCALE GENOMIC DNA]</scope>
    <source>
        <strain evidence="3">Ta-2019</strain>
    </source>
</reference>
<dbReference type="PANTHER" id="PTHR23201">
    <property type="entry name" value="EXTENSIN, PROLINE-RICH PROTEIN"/>
    <property type="match status" value="1"/>
</dbReference>
<accession>A0AA38GSF2</accession>
<dbReference type="Pfam" id="PF02704">
    <property type="entry name" value="GASA"/>
    <property type="match status" value="1"/>
</dbReference>
<sequence length="85" mass="9581">MAMRGVFVILIVLFMMQVWVESIDDARYFEVKTNGDENGYGKVMALIDCGKECRRRCSKASEHDDCLKYCGICCQKCNCVPPGTS</sequence>
<evidence type="ECO:0000313" key="3">
    <source>
        <dbReference type="EMBL" id="KAH9328257.1"/>
    </source>
</evidence>
<keyword evidence="2" id="KW-0732">Signal</keyword>
<dbReference type="Proteomes" id="UP000824469">
    <property type="component" value="Unassembled WGS sequence"/>
</dbReference>
<feature type="chain" id="PRO_5041203698" evidence="2">
    <location>
        <begin position="23"/>
        <end position="85"/>
    </location>
</feature>
<proteinExistence type="inferred from homology"/>